<name>A0ACB0XZ21_MELEN</name>
<evidence type="ECO:0000313" key="2">
    <source>
        <dbReference type="Proteomes" id="UP001497535"/>
    </source>
</evidence>
<protein>
    <submittedName>
        <fullName evidence="1">Uncharacterized protein</fullName>
    </submittedName>
</protein>
<evidence type="ECO:0000313" key="1">
    <source>
        <dbReference type="EMBL" id="CAK5024607.1"/>
    </source>
</evidence>
<proteinExistence type="predicted"/>
<sequence length="260" mass="31485">MKIINILIIIILNAIFWSLINSVKNNKEKKELTRVEETSKNSTPFNDGVESSADPQIKEYEKTVKPKSKIAKGTTIGIEGKKFKKNENIKDYFQNKKEKKREYDREYYQNNKEKRKETERKYYQKNREKKRERNQKYYQNNKEKKRERQRKYRERRKNKKADLQNDHSDNGETSFVNTQNVDFGNKGKLPIVYEENIRSEEENHFNQEEEECNKDETENYVEEQNQSVVEEAKMNQIDLNEKYYQFDLNEEPEDIDEDVC</sequence>
<dbReference type="EMBL" id="CAVMJV010000004">
    <property type="protein sequence ID" value="CAK5024607.1"/>
    <property type="molecule type" value="Genomic_DNA"/>
</dbReference>
<comment type="caution">
    <text evidence="1">The sequence shown here is derived from an EMBL/GenBank/DDBJ whole genome shotgun (WGS) entry which is preliminary data.</text>
</comment>
<accession>A0ACB0XZ21</accession>
<gene>
    <name evidence="1" type="ORF">MENTE1834_LOCUS5548</name>
</gene>
<dbReference type="Proteomes" id="UP001497535">
    <property type="component" value="Unassembled WGS sequence"/>
</dbReference>
<keyword evidence="2" id="KW-1185">Reference proteome</keyword>
<reference evidence="1" key="1">
    <citation type="submission" date="2023-11" db="EMBL/GenBank/DDBJ databases">
        <authorList>
            <person name="Poullet M."/>
        </authorList>
    </citation>
    <scope>NUCLEOTIDE SEQUENCE</scope>
    <source>
        <strain evidence="1">E1834</strain>
    </source>
</reference>
<organism evidence="1 2">
    <name type="scientific">Meloidogyne enterolobii</name>
    <name type="common">Root-knot nematode worm</name>
    <name type="synonym">Meloidogyne mayaguensis</name>
    <dbReference type="NCBI Taxonomy" id="390850"/>
    <lineage>
        <taxon>Eukaryota</taxon>
        <taxon>Metazoa</taxon>
        <taxon>Ecdysozoa</taxon>
        <taxon>Nematoda</taxon>
        <taxon>Chromadorea</taxon>
        <taxon>Rhabditida</taxon>
        <taxon>Tylenchina</taxon>
        <taxon>Tylenchomorpha</taxon>
        <taxon>Tylenchoidea</taxon>
        <taxon>Meloidogynidae</taxon>
        <taxon>Meloidogyninae</taxon>
        <taxon>Meloidogyne</taxon>
    </lineage>
</organism>